<evidence type="ECO:0000313" key="1">
    <source>
        <dbReference type="EMBL" id="KAK2564296.1"/>
    </source>
</evidence>
<keyword evidence="2" id="KW-1185">Reference proteome</keyword>
<gene>
    <name evidence="1" type="ORF">P5673_012551</name>
</gene>
<dbReference type="Proteomes" id="UP001249851">
    <property type="component" value="Unassembled WGS sequence"/>
</dbReference>
<protein>
    <submittedName>
        <fullName evidence="1">Uncharacterized protein</fullName>
    </submittedName>
</protein>
<organism evidence="1 2">
    <name type="scientific">Acropora cervicornis</name>
    <name type="common">Staghorn coral</name>
    <dbReference type="NCBI Taxonomy" id="6130"/>
    <lineage>
        <taxon>Eukaryota</taxon>
        <taxon>Metazoa</taxon>
        <taxon>Cnidaria</taxon>
        <taxon>Anthozoa</taxon>
        <taxon>Hexacorallia</taxon>
        <taxon>Scleractinia</taxon>
        <taxon>Astrocoeniina</taxon>
        <taxon>Acroporidae</taxon>
        <taxon>Acropora</taxon>
    </lineage>
</organism>
<reference evidence="1" key="2">
    <citation type="journal article" date="2023" name="Science">
        <title>Genomic signatures of disease resistance in endangered staghorn corals.</title>
        <authorList>
            <person name="Vollmer S.V."/>
            <person name="Selwyn J.D."/>
            <person name="Despard B.A."/>
            <person name="Roesel C.L."/>
        </authorList>
    </citation>
    <scope>NUCLEOTIDE SEQUENCE</scope>
    <source>
        <strain evidence="1">K2</strain>
    </source>
</reference>
<sequence>MEAIIGEEKEFGMRYNFDKEILTIDHYYGYWNDHGWPQHIWDLGTGIVLLLAAQTAEKG</sequence>
<proteinExistence type="predicted"/>
<dbReference type="AlphaFoldDB" id="A0AAD9QN38"/>
<reference evidence="1" key="1">
    <citation type="journal article" date="2023" name="G3 (Bethesda)">
        <title>Whole genome assembly and annotation of the endangered Caribbean coral Acropora cervicornis.</title>
        <authorList>
            <person name="Selwyn J.D."/>
            <person name="Vollmer S.V."/>
        </authorList>
    </citation>
    <scope>NUCLEOTIDE SEQUENCE</scope>
    <source>
        <strain evidence="1">K2</strain>
    </source>
</reference>
<accession>A0AAD9QN38</accession>
<comment type="caution">
    <text evidence="1">The sequence shown here is derived from an EMBL/GenBank/DDBJ whole genome shotgun (WGS) entry which is preliminary data.</text>
</comment>
<dbReference type="EMBL" id="JARQWQ010000023">
    <property type="protein sequence ID" value="KAK2564296.1"/>
    <property type="molecule type" value="Genomic_DNA"/>
</dbReference>
<name>A0AAD9QN38_ACRCE</name>
<evidence type="ECO:0000313" key="2">
    <source>
        <dbReference type="Proteomes" id="UP001249851"/>
    </source>
</evidence>